<comment type="caution">
    <text evidence="1">The sequence shown here is derived from an EMBL/GenBank/DDBJ whole genome shotgun (WGS) entry which is preliminary data.</text>
</comment>
<gene>
    <name evidence="1" type="ORF">JOC58_001406</name>
</gene>
<evidence type="ECO:0008006" key="3">
    <source>
        <dbReference type="Google" id="ProtNLM"/>
    </source>
</evidence>
<keyword evidence="2" id="KW-1185">Reference proteome</keyword>
<evidence type="ECO:0000313" key="1">
    <source>
        <dbReference type="EMBL" id="MDR6243519.1"/>
    </source>
</evidence>
<evidence type="ECO:0000313" key="2">
    <source>
        <dbReference type="Proteomes" id="UP001185028"/>
    </source>
</evidence>
<dbReference type="EMBL" id="JAVDQH010000004">
    <property type="protein sequence ID" value="MDR6243519.1"/>
    <property type="molecule type" value="Genomic_DNA"/>
</dbReference>
<dbReference type="Proteomes" id="UP001185028">
    <property type="component" value="Unassembled WGS sequence"/>
</dbReference>
<dbReference type="RefSeq" id="WP_188773701.1">
    <property type="nucleotide sequence ID" value="NZ_BMMB01000001.1"/>
</dbReference>
<proteinExistence type="predicted"/>
<sequence>MSYNATVLQVLIASPSDVNAQRDEIEKAIYEWNNEHSKDYEIVLLPKRWEKDLMPNYAYGDVQGEINKQIVNSADMLIGIFGYRFGSPTKNAPSGTIEELNIFIESKKPIMIYFDEPKQIDLEYAEQAALLKKFKNEYSGKGIYFNYEDGHQIRKHLLHQVKTYKDNKQQQKERIMQAVLPETNVDRNSKRSYSNSAEKVITEFDRPIPPTAELIFDTLDLSDQKSYSSSEKSGVAKFNYSNNDGKYSIGSGDFLFETSWSKSGDTSIQVHTSGTMRGIGYKFGQNELPHESLIRKTFDFSSHHRRPNLGEIIIWVNNKNKYAATKTVEIIDNGRPTALGRDDEVVFEYCIFDGDFSDLPI</sequence>
<protein>
    <recommendedName>
        <fullName evidence="3">DUF4062 domain-containing protein</fullName>
    </recommendedName>
</protein>
<accession>A0ABU1IW84</accession>
<organism evidence="1 2">
    <name type="scientific">Paenibacillus hunanensis</name>
    <dbReference type="NCBI Taxonomy" id="539262"/>
    <lineage>
        <taxon>Bacteria</taxon>
        <taxon>Bacillati</taxon>
        <taxon>Bacillota</taxon>
        <taxon>Bacilli</taxon>
        <taxon>Bacillales</taxon>
        <taxon>Paenibacillaceae</taxon>
        <taxon>Paenibacillus</taxon>
    </lineage>
</organism>
<name>A0ABU1IW84_9BACL</name>
<reference evidence="1 2" key="1">
    <citation type="submission" date="2023-07" db="EMBL/GenBank/DDBJ databases">
        <title>Genomic Encyclopedia of Type Strains, Phase IV (KMG-IV): sequencing the most valuable type-strain genomes for metagenomic binning, comparative biology and taxonomic classification.</title>
        <authorList>
            <person name="Goeker M."/>
        </authorList>
    </citation>
    <scope>NUCLEOTIDE SEQUENCE [LARGE SCALE GENOMIC DNA]</scope>
    <source>
        <strain evidence="1 2">DSM 22170</strain>
    </source>
</reference>